<dbReference type="SUPFAM" id="SSF48452">
    <property type="entry name" value="TPR-like"/>
    <property type="match status" value="1"/>
</dbReference>
<evidence type="ECO:0000313" key="6">
    <source>
        <dbReference type="EMBL" id="PQJ96273.1"/>
    </source>
</evidence>
<dbReference type="Pfam" id="PF13649">
    <property type="entry name" value="Methyltransf_25"/>
    <property type="match status" value="1"/>
</dbReference>
<feature type="compositionally biased region" description="Basic residues" evidence="4">
    <location>
        <begin position="1"/>
        <end position="11"/>
    </location>
</feature>
<dbReference type="GO" id="GO:0032259">
    <property type="term" value="P:methylation"/>
    <property type="evidence" value="ECO:0007669"/>
    <property type="project" value="UniProtKB-KW"/>
</dbReference>
<evidence type="ECO:0000259" key="5">
    <source>
        <dbReference type="Pfam" id="PF13649"/>
    </source>
</evidence>
<keyword evidence="7" id="KW-1185">Reference proteome</keyword>
<dbReference type="InterPro" id="IPR019734">
    <property type="entry name" value="TPR_rpt"/>
</dbReference>
<comment type="caution">
    <text evidence="6">The sequence shown here is derived from an EMBL/GenBank/DDBJ whole genome shotgun (WGS) entry which is preliminary data.</text>
</comment>
<dbReference type="PROSITE" id="PS50293">
    <property type="entry name" value="TPR_REGION"/>
    <property type="match status" value="1"/>
</dbReference>
<feature type="repeat" description="TPR" evidence="3">
    <location>
        <begin position="57"/>
        <end position="90"/>
    </location>
</feature>
<sequence>MHKTKHIKPLARSRSPQTAATPALAEQEALVALFTAGRFAEGETLARQLTQRYPDAAFSWKALGTLLLAGDRQREALPVLKRAVELAPYDAESINSLGKTLQDLNQVEEALDCFNQALALRPDSAIVINDQANILKALHRPTEALTGYVRALAHHRRAIELKADFNGAKINYVNCLKRLHFQYDDPSVRQLLLQAITEGWCRPDELTNICNDFIKFNPIIRDAIQRSQHTWSAQSSLQQLLETTEIDAILNDTLFVQVMETIAICDVELEQLLTLLRYSMLLQTLTTNAATPAQLQLLQLIAIQCYLNEYVFAVTDDETAHLAELKQNLITAIEQQLPISALQVVTLAAYYPLDCLPTAMTLFERPSLTSLTAILIQHLREPQQQAEYRRHMPQLTPIESGISALVKNQYEENPYPRWVKTAAVTQSLTIDAFIRQQFPLVQFYPLRKQTNADILIAGCGTGLHSIDTALRFTDSQVLAIDFSLASLSYAQRKTAELGITNLRYAQADILQFNTLDLQFDLIESAGVLHHLEDPVLGWKILLEHLRPGGFMSLGLYSQCARRSVVKAQEFIAAQGYQATADDIRRCRQALIKQTDIPEYQHLISGRDFHSLSGCRDLLFHVNEHHFTLPQIAELLRELKLNFLGFIIDHAVINDYCNCFPDDPTATNLEYWDQFEQEHPSTFANMYQFWMQKAS</sequence>
<dbReference type="InterPro" id="IPR013105">
    <property type="entry name" value="TPR_2"/>
</dbReference>
<feature type="region of interest" description="Disordered" evidence="4">
    <location>
        <begin position="1"/>
        <end position="21"/>
    </location>
</feature>
<dbReference type="GO" id="GO:0008168">
    <property type="term" value="F:methyltransferase activity"/>
    <property type="evidence" value="ECO:0007669"/>
    <property type="project" value="UniProtKB-KW"/>
</dbReference>
<dbReference type="InterPro" id="IPR051685">
    <property type="entry name" value="Ycf3/AcsC/BcsC/TPR_MFPF"/>
</dbReference>
<organism evidence="6 7">
    <name type="scientific">Chromatium okenii</name>
    <dbReference type="NCBI Taxonomy" id="61644"/>
    <lineage>
        <taxon>Bacteria</taxon>
        <taxon>Pseudomonadati</taxon>
        <taxon>Pseudomonadota</taxon>
        <taxon>Gammaproteobacteria</taxon>
        <taxon>Chromatiales</taxon>
        <taxon>Chromatiaceae</taxon>
        <taxon>Chromatium</taxon>
    </lineage>
</organism>
<feature type="repeat" description="TPR" evidence="3">
    <location>
        <begin position="91"/>
        <end position="124"/>
    </location>
</feature>
<feature type="domain" description="Methyltransferase" evidence="5">
    <location>
        <begin position="454"/>
        <end position="549"/>
    </location>
</feature>
<dbReference type="AlphaFoldDB" id="A0A2S7XRU4"/>
<dbReference type="InterPro" id="IPR041698">
    <property type="entry name" value="Methyltransf_25"/>
</dbReference>
<keyword evidence="2 3" id="KW-0802">TPR repeat</keyword>
<evidence type="ECO:0000256" key="4">
    <source>
        <dbReference type="SAM" id="MobiDB-lite"/>
    </source>
</evidence>
<dbReference type="PROSITE" id="PS50005">
    <property type="entry name" value="TPR"/>
    <property type="match status" value="2"/>
</dbReference>
<dbReference type="Pfam" id="PF13432">
    <property type="entry name" value="TPR_16"/>
    <property type="match status" value="1"/>
</dbReference>
<evidence type="ECO:0000256" key="1">
    <source>
        <dbReference type="ARBA" id="ARBA00022737"/>
    </source>
</evidence>
<dbReference type="SMART" id="SM00028">
    <property type="entry name" value="TPR"/>
    <property type="match status" value="3"/>
</dbReference>
<dbReference type="RefSeq" id="WP_105073899.1">
    <property type="nucleotide sequence ID" value="NZ_PPGH01000035.1"/>
</dbReference>
<dbReference type="PANTHER" id="PTHR44943:SF8">
    <property type="entry name" value="TPR REPEAT-CONTAINING PROTEIN MJ0263"/>
    <property type="match status" value="1"/>
</dbReference>
<dbReference type="Pfam" id="PF07719">
    <property type="entry name" value="TPR_2"/>
    <property type="match status" value="1"/>
</dbReference>
<dbReference type="InterPro" id="IPR029063">
    <property type="entry name" value="SAM-dependent_MTases_sf"/>
</dbReference>
<dbReference type="SUPFAM" id="SSF53335">
    <property type="entry name" value="S-adenosyl-L-methionine-dependent methyltransferases"/>
    <property type="match status" value="1"/>
</dbReference>
<reference evidence="6 7" key="1">
    <citation type="submission" date="2018-01" db="EMBL/GenBank/DDBJ databases">
        <title>The complete genome sequence of Chromatium okenii LaCa, a purple sulfur bacterium with a turbulent life.</title>
        <authorList>
            <person name="Luedin S.M."/>
            <person name="Liechti N."/>
            <person name="Storelli N."/>
            <person name="Danza F."/>
            <person name="Wittwer M."/>
            <person name="Pothier J.F."/>
            <person name="Tonolla M.A."/>
        </authorList>
    </citation>
    <scope>NUCLEOTIDE SEQUENCE [LARGE SCALE GENOMIC DNA]</scope>
    <source>
        <strain evidence="6 7">LaCa</strain>
    </source>
</reference>
<accession>A0A2S7XRU4</accession>
<proteinExistence type="predicted"/>
<dbReference type="CDD" id="cd02440">
    <property type="entry name" value="AdoMet_MTases"/>
    <property type="match status" value="1"/>
</dbReference>
<dbReference type="Gene3D" id="1.25.40.10">
    <property type="entry name" value="Tetratricopeptide repeat domain"/>
    <property type="match status" value="1"/>
</dbReference>
<name>A0A2S7XRU4_9GAMM</name>
<dbReference type="Proteomes" id="UP000239936">
    <property type="component" value="Unassembled WGS sequence"/>
</dbReference>
<dbReference type="OrthoDB" id="649979at2"/>
<evidence type="ECO:0000313" key="7">
    <source>
        <dbReference type="Proteomes" id="UP000239936"/>
    </source>
</evidence>
<keyword evidence="1" id="KW-0677">Repeat</keyword>
<dbReference type="EMBL" id="PPGH01000035">
    <property type="protein sequence ID" value="PQJ96273.1"/>
    <property type="molecule type" value="Genomic_DNA"/>
</dbReference>
<dbReference type="Gene3D" id="3.40.50.150">
    <property type="entry name" value="Vaccinia Virus protein VP39"/>
    <property type="match status" value="1"/>
</dbReference>
<gene>
    <name evidence="6" type="ORF">CXB77_10925</name>
</gene>
<keyword evidence="6" id="KW-0808">Transferase</keyword>
<dbReference type="InterPro" id="IPR011990">
    <property type="entry name" value="TPR-like_helical_dom_sf"/>
</dbReference>
<evidence type="ECO:0000256" key="2">
    <source>
        <dbReference type="ARBA" id="ARBA00022803"/>
    </source>
</evidence>
<keyword evidence="6" id="KW-0489">Methyltransferase</keyword>
<dbReference type="PANTHER" id="PTHR44943">
    <property type="entry name" value="CELLULOSE SYNTHASE OPERON PROTEIN C"/>
    <property type="match status" value="1"/>
</dbReference>
<evidence type="ECO:0000256" key="3">
    <source>
        <dbReference type="PROSITE-ProRule" id="PRU00339"/>
    </source>
</evidence>
<protein>
    <submittedName>
        <fullName evidence="6">Methyltransferase type 11</fullName>
    </submittedName>
</protein>